<dbReference type="OMA" id="HVENIYM"/>
<dbReference type="Gramene" id="ESQ52568">
    <property type="protein sequence ID" value="ESQ52568"/>
    <property type="gene ID" value="EUTSA_v10017821mg"/>
</dbReference>
<reference evidence="2 3" key="1">
    <citation type="journal article" date="2013" name="Front. Plant Sci.">
        <title>The Reference Genome of the Halophytic Plant Eutrema salsugineum.</title>
        <authorList>
            <person name="Yang R."/>
            <person name="Jarvis D.E."/>
            <person name="Chen H."/>
            <person name="Beilstein M.A."/>
            <person name="Grimwood J."/>
            <person name="Jenkins J."/>
            <person name="Shu S."/>
            <person name="Prochnik S."/>
            <person name="Xin M."/>
            <person name="Ma C."/>
            <person name="Schmutz J."/>
            <person name="Wing R.A."/>
            <person name="Mitchell-Olds T."/>
            <person name="Schumaker K.S."/>
            <person name="Wang X."/>
        </authorList>
    </citation>
    <scope>NUCLEOTIDE SEQUENCE [LARGE SCALE GENOMIC DNA]</scope>
</reference>
<sequence length="408" mass="47065">MKPQQQRYEDKDKGVITTVGDKTEPILHLDLTIEILIRLPAKSVFRFRCVSKHWCAIIRSRSFTDLFMSISLRRPRLSLGYCIFHHGNNKPLFYFSSPLHHPQVPKNPPSMVSETLPLTYMGLFNSVRGIILISLDRRHFVICNPTTRQVIRLPDGSNTSNICYMFLGYNPSNDQYKILRKIRSREDQSVQEHSVCTLETGQESLFSSWRHVESNILHCVRGCTAVCINGVVYYGAGTKSSKRFVVMSFNVGSERLRHIQGPNEEEYCTLINYRGKLACFSVNIYHNSFSLCVLDDVKEQVWSTKTIVPSTSFYDLYWSLKLYISGTTDAGEIIFVSALIADAVEIFYYDLKKNDVRRRVLGVGDIRDYDEFMCSPDHGEFFCPESLSRYIYRRISISCDHVENIIIF</sequence>
<organism evidence="2 3">
    <name type="scientific">Eutrema salsugineum</name>
    <name type="common">Saltwater cress</name>
    <name type="synonym">Sisymbrium salsugineum</name>
    <dbReference type="NCBI Taxonomy" id="72664"/>
    <lineage>
        <taxon>Eukaryota</taxon>
        <taxon>Viridiplantae</taxon>
        <taxon>Streptophyta</taxon>
        <taxon>Embryophyta</taxon>
        <taxon>Tracheophyta</taxon>
        <taxon>Spermatophyta</taxon>
        <taxon>Magnoliopsida</taxon>
        <taxon>eudicotyledons</taxon>
        <taxon>Gunneridae</taxon>
        <taxon>Pentapetalae</taxon>
        <taxon>rosids</taxon>
        <taxon>malvids</taxon>
        <taxon>Brassicales</taxon>
        <taxon>Brassicaceae</taxon>
        <taxon>Eutremeae</taxon>
        <taxon>Eutrema</taxon>
    </lineage>
</organism>
<accession>V4MJ29</accession>
<dbReference type="CDD" id="cd22157">
    <property type="entry name" value="F-box_AtFBW1-like"/>
    <property type="match status" value="1"/>
</dbReference>
<dbReference type="SUPFAM" id="SSF81383">
    <property type="entry name" value="F-box domain"/>
    <property type="match status" value="1"/>
</dbReference>
<dbReference type="InterPro" id="IPR036047">
    <property type="entry name" value="F-box-like_dom_sf"/>
</dbReference>
<evidence type="ECO:0000259" key="1">
    <source>
        <dbReference type="SMART" id="SM00256"/>
    </source>
</evidence>
<gene>
    <name evidence="2" type="ORF">EUTSA_v10017821mg</name>
</gene>
<dbReference type="NCBIfam" id="TIGR01640">
    <property type="entry name" value="F_box_assoc_1"/>
    <property type="match status" value="1"/>
</dbReference>
<name>V4MJ29_EUTSA</name>
<dbReference type="AlphaFoldDB" id="V4MJ29"/>
<dbReference type="InterPro" id="IPR001810">
    <property type="entry name" value="F-box_dom"/>
</dbReference>
<dbReference type="InterPro" id="IPR013187">
    <property type="entry name" value="F-box-assoc_dom_typ3"/>
</dbReference>
<protein>
    <recommendedName>
        <fullName evidence="1">F-box domain-containing protein</fullName>
    </recommendedName>
</protein>
<dbReference type="EMBL" id="KI517385">
    <property type="protein sequence ID" value="ESQ52568.1"/>
    <property type="molecule type" value="Genomic_DNA"/>
</dbReference>
<dbReference type="SMART" id="SM00256">
    <property type="entry name" value="FBOX"/>
    <property type="match status" value="1"/>
</dbReference>
<dbReference type="PANTHER" id="PTHR31111">
    <property type="entry name" value="BNAA05G37150D PROTEIN-RELATED"/>
    <property type="match status" value="1"/>
</dbReference>
<feature type="domain" description="F-box" evidence="1">
    <location>
        <begin position="27"/>
        <end position="67"/>
    </location>
</feature>
<dbReference type="Proteomes" id="UP000030689">
    <property type="component" value="Unassembled WGS sequence"/>
</dbReference>
<proteinExistence type="predicted"/>
<dbReference type="Pfam" id="PF00646">
    <property type="entry name" value="F-box"/>
    <property type="match status" value="1"/>
</dbReference>
<keyword evidence="3" id="KW-1185">Reference proteome</keyword>
<dbReference type="Pfam" id="PF08268">
    <property type="entry name" value="FBA_3"/>
    <property type="match status" value="1"/>
</dbReference>
<dbReference type="PANTHER" id="PTHR31111:SF61">
    <property type="entry name" value="F-BOX DOMAIN-CONTAINING PROTEIN"/>
    <property type="match status" value="1"/>
</dbReference>
<dbReference type="InterPro" id="IPR017451">
    <property type="entry name" value="F-box-assoc_interact_dom"/>
</dbReference>
<dbReference type="KEGG" id="eus:EUTSA_v10017821mg"/>
<evidence type="ECO:0000313" key="3">
    <source>
        <dbReference type="Proteomes" id="UP000030689"/>
    </source>
</evidence>
<dbReference type="STRING" id="72664.V4MJ29"/>
<evidence type="ECO:0000313" key="2">
    <source>
        <dbReference type="EMBL" id="ESQ52568.1"/>
    </source>
</evidence>